<reference evidence="2 3" key="1">
    <citation type="submission" date="2020-08" db="EMBL/GenBank/DDBJ databases">
        <title>Genomic Encyclopedia of Type Strains, Phase IV (KMG-IV): sequencing the most valuable type-strain genomes for metagenomic binning, comparative biology and taxonomic classification.</title>
        <authorList>
            <person name="Goeker M."/>
        </authorList>
    </citation>
    <scope>NUCLEOTIDE SEQUENCE [LARGE SCALE GENOMIC DNA]</scope>
    <source>
        <strain evidence="2 3">DSM 28538</strain>
    </source>
</reference>
<evidence type="ECO:0000313" key="3">
    <source>
        <dbReference type="Proteomes" id="UP000561417"/>
    </source>
</evidence>
<dbReference type="Gene3D" id="2.70.40.10">
    <property type="match status" value="1"/>
</dbReference>
<evidence type="ECO:0000256" key="1">
    <source>
        <dbReference type="SAM" id="MobiDB-lite"/>
    </source>
</evidence>
<comment type="caution">
    <text evidence="2">The sequence shown here is derived from an EMBL/GenBank/DDBJ whole genome shotgun (WGS) entry which is preliminary data.</text>
</comment>
<sequence>MRIAQTIIAPVLQVNLCVLEPDQTESTKSDMGSRGTGGFGSTGQTEAEINRKALSLEEYYSIGETVPTTELLVFTTLLITPAPIFPVTFTPAASIGSPAP</sequence>
<evidence type="ECO:0000313" key="2">
    <source>
        <dbReference type="EMBL" id="MBB5074445.1"/>
    </source>
</evidence>
<organism evidence="2 3">
    <name type="scientific">Bartonella callosciuri</name>
    <dbReference type="NCBI Taxonomy" id="686223"/>
    <lineage>
        <taxon>Bacteria</taxon>
        <taxon>Pseudomonadati</taxon>
        <taxon>Pseudomonadota</taxon>
        <taxon>Alphaproteobacteria</taxon>
        <taxon>Hyphomicrobiales</taxon>
        <taxon>Bartonellaceae</taxon>
        <taxon>Bartonella</taxon>
    </lineage>
</organism>
<name>A0A840NWX3_9HYPH</name>
<evidence type="ECO:0008006" key="4">
    <source>
        <dbReference type="Google" id="ProtNLM"/>
    </source>
</evidence>
<dbReference type="AlphaFoldDB" id="A0A840NWX3"/>
<protein>
    <recommendedName>
        <fullName evidence="4">Deoxyuridine 5'-triphosphate nucleotidohydrolase</fullName>
    </recommendedName>
</protein>
<dbReference type="Proteomes" id="UP000561417">
    <property type="component" value="Unassembled WGS sequence"/>
</dbReference>
<dbReference type="InterPro" id="IPR036157">
    <property type="entry name" value="dUTPase-like_sf"/>
</dbReference>
<accession>A0A840NWX3</accession>
<keyword evidence="3" id="KW-1185">Reference proteome</keyword>
<proteinExistence type="predicted"/>
<gene>
    <name evidence="2" type="ORF">HNQ69_001587</name>
</gene>
<dbReference type="EMBL" id="JACHIM010000013">
    <property type="protein sequence ID" value="MBB5074445.1"/>
    <property type="molecule type" value="Genomic_DNA"/>
</dbReference>
<dbReference type="SUPFAM" id="SSF51283">
    <property type="entry name" value="dUTPase-like"/>
    <property type="match status" value="1"/>
</dbReference>
<feature type="region of interest" description="Disordered" evidence="1">
    <location>
        <begin position="24"/>
        <end position="44"/>
    </location>
</feature>